<dbReference type="GeneID" id="63808885"/>
<keyword evidence="3" id="KW-1185">Reference proteome</keyword>
<evidence type="ECO:0000256" key="1">
    <source>
        <dbReference type="SAM" id="MobiDB-lite"/>
    </source>
</evidence>
<comment type="caution">
    <text evidence="2">The sequence shown here is derived from an EMBL/GenBank/DDBJ whole genome shotgun (WGS) entry which is preliminary data.</text>
</comment>
<dbReference type="EMBL" id="MCFD01000002">
    <property type="protein sequence ID" value="ORX73276.1"/>
    <property type="molecule type" value="Genomic_DNA"/>
</dbReference>
<dbReference type="AlphaFoldDB" id="A0A1Y1WJ76"/>
<name>A0A1Y1WJ76_9FUNG</name>
<proteinExistence type="predicted"/>
<reference evidence="2 3" key="1">
    <citation type="submission" date="2016-07" db="EMBL/GenBank/DDBJ databases">
        <title>Pervasive Adenine N6-methylation of Active Genes in Fungi.</title>
        <authorList>
            <consortium name="DOE Joint Genome Institute"/>
            <person name="Mondo S.J."/>
            <person name="Dannebaum R.O."/>
            <person name="Kuo R.C."/>
            <person name="Labutti K."/>
            <person name="Haridas S."/>
            <person name="Kuo A."/>
            <person name="Salamov A."/>
            <person name="Ahrendt S.R."/>
            <person name="Lipzen A."/>
            <person name="Sullivan W."/>
            <person name="Andreopoulos W.B."/>
            <person name="Clum A."/>
            <person name="Lindquist E."/>
            <person name="Daum C."/>
            <person name="Ramamoorthy G.K."/>
            <person name="Gryganskyi A."/>
            <person name="Culley D."/>
            <person name="Magnuson J.K."/>
            <person name="James T.Y."/>
            <person name="O'Malley M.A."/>
            <person name="Stajich J.E."/>
            <person name="Spatafora J.W."/>
            <person name="Visel A."/>
            <person name="Grigoriev I.V."/>
        </authorList>
    </citation>
    <scope>NUCLEOTIDE SEQUENCE [LARGE SCALE GENOMIC DNA]</scope>
    <source>
        <strain evidence="2 3">ATCC 12442</strain>
    </source>
</reference>
<sequence length="137" mass="15163">MRWSRSPRSSCSCSRPTQDIQLIQAFEAGTRSLQSLNQIAGKHDPDAIFDQWKDEVLKANELESALAANQLVPDEGEDVQSDLEAELDALVREQEEVSQEDLELSAAFGRASISDEAQSFSTRQGLPSQTTLARHQC</sequence>
<dbReference type="OrthoDB" id="5592207at2759"/>
<gene>
    <name evidence="2" type="ORF">DL89DRAFT_90734</name>
</gene>
<dbReference type="RefSeq" id="XP_040746616.1">
    <property type="nucleotide sequence ID" value="XM_040892237.1"/>
</dbReference>
<dbReference type="Proteomes" id="UP000193922">
    <property type="component" value="Unassembled WGS sequence"/>
</dbReference>
<evidence type="ECO:0000313" key="2">
    <source>
        <dbReference type="EMBL" id="ORX73276.1"/>
    </source>
</evidence>
<protein>
    <submittedName>
        <fullName evidence="2">Uncharacterized protein</fullName>
    </submittedName>
</protein>
<feature type="region of interest" description="Disordered" evidence="1">
    <location>
        <begin position="117"/>
        <end position="137"/>
    </location>
</feature>
<evidence type="ECO:0000313" key="3">
    <source>
        <dbReference type="Proteomes" id="UP000193922"/>
    </source>
</evidence>
<accession>A0A1Y1WJ76</accession>
<organism evidence="2 3">
    <name type="scientific">Linderina pennispora</name>
    <dbReference type="NCBI Taxonomy" id="61395"/>
    <lineage>
        <taxon>Eukaryota</taxon>
        <taxon>Fungi</taxon>
        <taxon>Fungi incertae sedis</taxon>
        <taxon>Zoopagomycota</taxon>
        <taxon>Kickxellomycotina</taxon>
        <taxon>Kickxellomycetes</taxon>
        <taxon>Kickxellales</taxon>
        <taxon>Kickxellaceae</taxon>
        <taxon>Linderina</taxon>
    </lineage>
</organism>